<protein>
    <submittedName>
        <fullName evidence="1">Uncharacterized protein</fullName>
    </submittedName>
</protein>
<organism evidence="1 2">
    <name type="scientific">Zalaria obscura</name>
    <dbReference type="NCBI Taxonomy" id="2024903"/>
    <lineage>
        <taxon>Eukaryota</taxon>
        <taxon>Fungi</taxon>
        <taxon>Dikarya</taxon>
        <taxon>Ascomycota</taxon>
        <taxon>Pezizomycotina</taxon>
        <taxon>Dothideomycetes</taxon>
        <taxon>Dothideomycetidae</taxon>
        <taxon>Dothideales</taxon>
        <taxon>Zalariaceae</taxon>
        <taxon>Zalaria</taxon>
    </lineage>
</organism>
<dbReference type="Proteomes" id="UP001320706">
    <property type="component" value="Unassembled WGS sequence"/>
</dbReference>
<accession>A0ACC3SBH8</accession>
<dbReference type="EMBL" id="JAMKPW020000027">
    <property type="protein sequence ID" value="KAK8204356.1"/>
    <property type="molecule type" value="Genomic_DNA"/>
</dbReference>
<gene>
    <name evidence="1" type="ORF">M8818_005085</name>
</gene>
<comment type="caution">
    <text evidence="1">The sequence shown here is derived from an EMBL/GenBank/DDBJ whole genome shotgun (WGS) entry which is preliminary data.</text>
</comment>
<reference evidence="1" key="1">
    <citation type="submission" date="2024-02" db="EMBL/GenBank/DDBJ databases">
        <title>Metagenome Assembled Genome of Zalaria obscura JY119.</title>
        <authorList>
            <person name="Vighnesh L."/>
            <person name="Jagadeeshwari U."/>
            <person name="Venkata Ramana C."/>
            <person name="Sasikala C."/>
        </authorList>
    </citation>
    <scope>NUCLEOTIDE SEQUENCE</scope>
    <source>
        <strain evidence="1">JY119</strain>
    </source>
</reference>
<sequence>MSCSQQFNRARITSATYLRTREQRDIRRQVGEVYHNRTRRNPTMVRTTEDNTYSEEELCCLPIMPRFQAGASVLPAPAIALPSIRDRQKHIGWGEYVSISDMPRGQP</sequence>
<proteinExistence type="predicted"/>
<evidence type="ECO:0000313" key="1">
    <source>
        <dbReference type="EMBL" id="KAK8204356.1"/>
    </source>
</evidence>
<keyword evidence="2" id="KW-1185">Reference proteome</keyword>
<name>A0ACC3SBH8_9PEZI</name>
<evidence type="ECO:0000313" key="2">
    <source>
        <dbReference type="Proteomes" id="UP001320706"/>
    </source>
</evidence>